<evidence type="ECO:0000313" key="4">
    <source>
        <dbReference type="Proteomes" id="UP000229307"/>
    </source>
</evidence>
<evidence type="ECO:0000313" key="3">
    <source>
        <dbReference type="EMBL" id="PIZ18043.1"/>
    </source>
</evidence>
<dbReference type="AlphaFoldDB" id="A0A2M7SFI1"/>
<feature type="transmembrane region" description="Helical" evidence="2">
    <location>
        <begin position="13"/>
        <end position="33"/>
    </location>
</feature>
<evidence type="ECO:0000256" key="2">
    <source>
        <dbReference type="SAM" id="Phobius"/>
    </source>
</evidence>
<organism evidence="3 4">
    <name type="scientific">Candidatus Desantisbacteria bacterium CG_4_10_14_0_8_um_filter_48_22</name>
    <dbReference type="NCBI Taxonomy" id="1974543"/>
    <lineage>
        <taxon>Bacteria</taxon>
        <taxon>Candidatus Desantisiibacteriota</taxon>
    </lineage>
</organism>
<keyword evidence="2" id="KW-0812">Transmembrane</keyword>
<sequence length="110" mass="12638">MIKKNEPSGKTGVFWKIAVVFCAACCIVLLPGYMRVAKLKKSLALLEKDLSRLREENEKLRVEIERLEKDPAAIEEIARKLGWVKKGELRVKFVAPDTKTQDVKKKKDRK</sequence>
<comment type="caution">
    <text evidence="3">The sequence shown here is derived from an EMBL/GenBank/DDBJ whole genome shotgun (WGS) entry which is preliminary data.</text>
</comment>
<keyword evidence="2" id="KW-0472">Membrane</keyword>
<dbReference type="Proteomes" id="UP000229307">
    <property type="component" value="Unassembled WGS sequence"/>
</dbReference>
<gene>
    <name evidence="3" type="ORF">COY52_01460</name>
</gene>
<feature type="coiled-coil region" evidence="1">
    <location>
        <begin position="36"/>
        <end position="70"/>
    </location>
</feature>
<keyword evidence="1" id="KW-0175">Coiled coil</keyword>
<evidence type="ECO:0000256" key="1">
    <source>
        <dbReference type="SAM" id="Coils"/>
    </source>
</evidence>
<reference evidence="4" key="1">
    <citation type="submission" date="2017-09" db="EMBL/GenBank/DDBJ databases">
        <title>Depth-based differentiation of microbial function through sediment-hosted aquifers and enrichment of novel symbionts in the deep terrestrial subsurface.</title>
        <authorList>
            <person name="Probst A.J."/>
            <person name="Ladd B."/>
            <person name="Jarett J.K."/>
            <person name="Geller-Mcgrath D.E."/>
            <person name="Sieber C.M.K."/>
            <person name="Emerson J.B."/>
            <person name="Anantharaman K."/>
            <person name="Thomas B.C."/>
            <person name="Malmstrom R."/>
            <person name="Stieglmeier M."/>
            <person name="Klingl A."/>
            <person name="Woyke T."/>
            <person name="Ryan C.M."/>
            <person name="Banfield J.F."/>
        </authorList>
    </citation>
    <scope>NUCLEOTIDE SEQUENCE [LARGE SCALE GENOMIC DNA]</scope>
</reference>
<accession>A0A2M7SFI1</accession>
<protein>
    <recommendedName>
        <fullName evidence="5">Septum formation initiator</fullName>
    </recommendedName>
</protein>
<dbReference type="InterPro" id="IPR007060">
    <property type="entry name" value="FtsL/DivIC"/>
</dbReference>
<evidence type="ECO:0008006" key="5">
    <source>
        <dbReference type="Google" id="ProtNLM"/>
    </source>
</evidence>
<keyword evidence="2" id="KW-1133">Transmembrane helix</keyword>
<dbReference type="EMBL" id="PFMR01000045">
    <property type="protein sequence ID" value="PIZ18043.1"/>
    <property type="molecule type" value="Genomic_DNA"/>
</dbReference>
<dbReference type="Pfam" id="PF04977">
    <property type="entry name" value="DivIC"/>
    <property type="match status" value="1"/>
</dbReference>
<proteinExistence type="predicted"/>
<name>A0A2M7SFI1_9BACT</name>